<evidence type="ECO:0000256" key="1">
    <source>
        <dbReference type="SAM" id="MobiDB-lite"/>
    </source>
</evidence>
<evidence type="ECO:0000313" key="2">
    <source>
        <dbReference type="EMBL" id="KAK7541064.1"/>
    </source>
</evidence>
<organism evidence="2 3">
    <name type="scientific">Phyllosticta citribraziliensis</name>
    <dbReference type="NCBI Taxonomy" id="989973"/>
    <lineage>
        <taxon>Eukaryota</taxon>
        <taxon>Fungi</taxon>
        <taxon>Dikarya</taxon>
        <taxon>Ascomycota</taxon>
        <taxon>Pezizomycotina</taxon>
        <taxon>Dothideomycetes</taxon>
        <taxon>Dothideomycetes incertae sedis</taxon>
        <taxon>Botryosphaeriales</taxon>
        <taxon>Phyllostictaceae</taxon>
        <taxon>Phyllosticta</taxon>
    </lineage>
</organism>
<comment type="caution">
    <text evidence="2">The sequence shown here is derived from an EMBL/GenBank/DDBJ whole genome shotgun (WGS) entry which is preliminary data.</text>
</comment>
<feature type="compositionally biased region" description="Acidic residues" evidence="1">
    <location>
        <begin position="496"/>
        <end position="510"/>
    </location>
</feature>
<dbReference type="EMBL" id="JBBPEH010000003">
    <property type="protein sequence ID" value="KAK7541064.1"/>
    <property type="molecule type" value="Genomic_DNA"/>
</dbReference>
<feature type="compositionally biased region" description="Basic and acidic residues" evidence="1">
    <location>
        <begin position="518"/>
        <end position="534"/>
    </location>
</feature>
<feature type="compositionally biased region" description="Gly residues" evidence="1">
    <location>
        <begin position="556"/>
        <end position="565"/>
    </location>
</feature>
<feature type="region of interest" description="Disordered" evidence="1">
    <location>
        <begin position="332"/>
        <end position="361"/>
    </location>
</feature>
<accession>A0ABR1M3W8</accession>
<name>A0ABR1M3W8_9PEZI</name>
<proteinExistence type="predicted"/>
<dbReference type="RefSeq" id="XP_066657995.1">
    <property type="nucleotide sequence ID" value="XM_066799545.1"/>
</dbReference>
<reference evidence="2 3" key="1">
    <citation type="submission" date="2024-04" db="EMBL/GenBank/DDBJ databases">
        <title>Phyllosticta paracitricarpa is synonymous to the EU quarantine fungus P. citricarpa based on phylogenomic analyses.</title>
        <authorList>
            <consortium name="Lawrence Berkeley National Laboratory"/>
            <person name="Van ingen-buijs V.A."/>
            <person name="Van westerhoven A.C."/>
            <person name="Haridas S."/>
            <person name="Skiadas P."/>
            <person name="Martin F."/>
            <person name="Groenewald J.Z."/>
            <person name="Crous P.W."/>
            <person name="Seidl M.F."/>
        </authorList>
    </citation>
    <scope>NUCLEOTIDE SEQUENCE [LARGE SCALE GENOMIC DNA]</scope>
    <source>
        <strain evidence="2 3">CPC 17464</strain>
    </source>
</reference>
<feature type="region of interest" description="Disordered" evidence="1">
    <location>
        <begin position="477"/>
        <end position="565"/>
    </location>
</feature>
<dbReference type="Proteomes" id="UP001360953">
    <property type="component" value="Unassembled WGS sequence"/>
</dbReference>
<feature type="region of interest" description="Disordered" evidence="1">
    <location>
        <begin position="1"/>
        <end position="25"/>
    </location>
</feature>
<sequence length="565" mass="60703">MATTGLSSDPRQRRPQNDSGGPAVNNKSAACTMIYDADAAAASLQLQSEHAIQLLRTHRRRPLLHHLRAGPSWLLQLPRPVAATRRGARGFYNVLIDPKFERRTDGKEEDLEARSWVARTTGRAKSVRSVEEVHELIGEVERLAGRGRRGTGVAAAAAADKTETAIDVVVISARGKLSVAESEALLQIDSDVPVFALEEAIPSIAALEHFRLVSPIPPFSRNDPDWRAASLPPLPEWLAVSRLECSRGGTATTSPTMNESPSKSSALLFAFAVPNPPDQASSRAREPCAQARGRNSARALLHNGWAPAAPAGPTSEGAECIIFGARRAKGAKVQGNGGTSASGMSPQDGGEKDADEDGDSLLSPDAIRAVAYACPSVDVLAVMMPGVAVDEQREKHSCDSNRIHARAQKLLRARYWIDVGEEGESNTCGAAAHRRGTSDGDSWVRVANSDASQSAGGPGARWYTPWRWPGAGVRWLLNGERGNGGEARGKKRGLDESDEEEEEYDEDGEHDEGSGQTDHAENGIIGHEDEREGVENEDEDNGEAMDPWRDVQRCRLGGGESRVLL</sequence>
<keyword evidence="3" id="KW-1185">Reference proteome</keyword>
<dbReference type="GeneID" id="92032451"/>
<protein>
    <submittedName>
        <fullName evidence="2">Uncharacterized protein</fullName>
    </submittedName>
</protein>
<evidence type="ECO:0000313" key="3">
    <source>
        <dbReference type="Proteomes" id="UP001360953"/>
    </source>
</evidence>
<gene>
    <name evidence="2" type="ORF">J3D65DRAFT_617355</name>
</gene>